<accession>A0A934MPV6</accession>
<evidence type="ECO:0000313" key="2">
    <source>
        <dbReference type="EMBL" id="MBJ6362486.1"/>
    </source>
</evidence>
<dbReference type="Gene3D" id="3.30.950.30">
    <property type="entry name" value="Schlafen, AAA domain"/>
    <property type="match status" value="1"/>
</dbReference>
<reference evidence="2" key="1">
    <citation type="submission" date="2020-12" db="EMBL/GenBank/DDBJ databases">
        <authorList>
            <person name="Huq M.A."/>
        </authorList>
    </citation>
    <scope>NUCLEOTIDE SEQUENCE</scope>
    <source>
        <strain evidence="2">MAHUQ-46</strain>
    </source>
</reference>
<dbReference type="AlphaFoldDB" id="A0A934MPV6"/>
<dbReference type="Pfam" id="PF04326">
    <property type="entry name" value="SLFN_AlbA_2"/>
    <property type="match status" value="1"/>
</dbReference>
<keyword evidence="2" id="KW-0547">Nucleotide-binding</keyword>
<protein>
    <submittedName>
        <fullName evidence="2">ATP-binding protein</fullName>
    </submittedName>
</protein>
<name>A0A934MPV6_9BACL</name>
<proteinExistence type="predicted"/>
<evidence type="ECO:0000259" key="1">
    <source>
        <dbReference type="Pfam" id="PF04326"/>
    </source>
</evidence>
<comment type="caution">
    <text evidence="2">The sequence shown here is derived from an EMBL/GenBank/DDBJ whole genome shotgun (WGS) entry which is preliminary data.</text>
</comment>
<dbReference type="PANTHER" id="PTHR12155:SF41">
    <property type="entry name" value="SCHLAFEN ALBA-2 DOMAIN-CONTAINING PROTEIN"/>
    <property type="match status" value="1"/>
</dbReference>
<dbReference type="InterPro" id="IPR029684">
    <property type="entry name" value="Schlafen"/>
</dbReference>
<feature type="domain" description="Schlafen AlbA-2" evidence="1">
    <location>
        <begin position="55"/>
        <end position="191"/>
    </location>
</feature>
<dbReference type="InterPro" id="IPR007421">
    <property type="entry name" value="Schlafen_AlbA_2_dom"/>
</dbReference>
<dbReference type="Proteomes" id="UP000640274">
    <property type="component" value="Unassembled WGS sequence"/>
</dbReference>
<dbReference type="GO" id="GO:0005524">
    <property type="term" value="F:ATP binding"/>
    <property type="evidence" value="ECO:0007669"/>
    <property type="project" value="UniProtKB-KW"/>
</dbReference>
<gene>
    <name evidence="2" type="ORF">JFN88_14655</name>
</gene>
<dbReference type="EMBL" id="JAELUP010000076">
    <property type="protein sequence ID" value="MBJ6362486.1"/>
    <property type="molecule type" value="Genomic_DNA"/>
</dbReference>
<keyword evidence="3" id="KW-1185">Reference proteome</keyword>
<sequence length="206" mass="24408">MEFPLSQWRKENRSPIGYNYYNLINKHLPFKLEKSERDSPLIVRYINHSILKDEEYRYVEFKEVKGNNPTDSILSLVDQYVVAYLNENSNHRGRIFWGITDEERKVVGVKLNYKQRDELRKRISERLGQIQPSLPPSVYRINVEKVYDTKLSEIADLCIIEISVEPYQNIYLYSTSKGEVYIKTDGGKKKLSSLELQQEILLRRKN</sequence>
<keyword evidence="2" id="KW-0067">ATP-binding</keyword>
<dbReference type="PANTHER" id="PTHR12155">
    <property type="entry name" value="SCHLAFEN"/>
    <property type="match status" value="1"/>
</dbReference>
<dbReference type="InterPro" id="IPR038461">
    <property type="entry name" value="Schlafen_AlbA_2_dom_sf"/>
</dbReference>
<organism evidence="2 3">
    <name type="scientific">Paenibacillus roseus</name>
    <dbReference type="NCBI Taxonomy" id="2798579"/>
    <lineage>
        <taxon>Bacteria</taxon>
        <taxon>Bacillati</taxon>
        <taxon>Bacillota</taxon>
        <taxon>Bacilli</taxon>
        <taxon>Bacillales</taxon>
        <taxon>Paenibacillaceae</taxon>
        <taxon>Paenibacillus</taxon>
    </lineage>
</organism>
<evidence type="ECO:0000313" key="3">
    <source>
        <dbReference type="Proteomes" id="UP000640274"/>
    </source>
</evidence>